<name>A0A844YF16_9SPHN</name>
<reference evidence="1 2" key="1">
    <citation type="submission" date="2019-12" db="EMBL/GenBank/DDBJ databases">
        <title>Genomic-based taxomic classification of the family Erythrobacteraceae.</title>
        <authorList>
            <person name="Xu L."/>
        </authorList>
    </citation>
    <scope>NUCLEOTIDE SEQUENCE [LARGE SCALE GENOMIC DNA]</scope>
    <source>
        <strain evidence="1 2">MCCC 1A09965</strain>
    </source>
</reference>
<dbReference type="OrthoDB" id="7605263at2"/>
<organism evidence="1 2">
    <name type="scientific">Qipengyuania oceanensis</name>
    <dbReference type="NCBI Taxonomy" id="1463597"/>
    <lineage>
        <taxon>Bacteria</taxon>
        <taxon>Pseudomonadati</taxon>
        <taxon>Pseudomonadota</taxon>
        <taxon>Alphaproteobacteria</taxon>
        <taxon>Sphingomonadales</taxon>
        <taxon>Erythrobacteraceae</taxon>
        <taxon>Qipengyuania</taxon>
    </lineage>
</organism>
<accession>A0A844YF16</accession>
<keyword evidence="2" id="KW-1185">Reference proteome</keyword>
<sequence>MDVTREALEDAYPYFFDERTRAAHLATLVHARATEPTGWPTVPMIRRFARLFDVSMSELGAFFGQMCRIEGNRQIWVDVMRGAPGTKEAKRLMTREQSRAYGFMLMARE</sequence>
<dbReference type="RefSeq" id="WP_160672685.1">
    <property type="nucleotide sequence ID" value="NZ_WTYN01000001.1"/>
</dbReference>
<evidence type="ECO:0000313" key="2">
    <source>
        <dbReference type="Proteomes" id="UP000445582"/>
    </source>
</evidence>
<dbReference type="AlphaFoldDB" id="A0A844YF16"/>
<gene>
    <name evidence="1" type="ORF">GRI48_05780</name>
</gene>
<evidence type="ECO:0000313" key="1">
    <source>
        <dbReference type="EMBL" id="MXO62517.1"/>
    </source>
</evidence>
<dbReference type="EMBL" id="WTYN01000001">
    <property type="protein sequence ID" value="MXO62517.1"/>
    <property type="molecule type" value="Genomic_DNA"/>
</dbReference>
<comment type="caution">
    <text evidence="1">The sequence shown here is derived from an EMBL/GenBank/DDBJ whole genome shotgun (WGS) entry which is preliminary data.</text>
</comment>
<protein>
    <submittedName>
        <fullName evidence="1">Uncharacterized protein</fullName>
    </submittedName>
</protein>
<dbReference type="Proteomes" id="UP000445582">
    <property type="component" value="Unassembled WGS sequence"/>
</dbReference>
<proteinExistence type="predicted"/>